<keyword evidence="3" id="KW-0067">ATP-binding</keyword>
<dbReference type="Pfam" id="PF01280">
    <property type="entry name" value="Ribosomal_L19e"/>
    <property type="match status" value="1"/>
</dbReference>
<dbReference type="Pfam" id="PF25476">
    <property type="entry name" value="Ribosomal_L19e_C"/>
    <property type="match status" value="1"/>
</dbReference>
<dbReference type="Pfam" id="PF00012">
    <property type="entry name" value="HSP70"/>
    <property type="match status" value="1"/>
</dbReference>
<dbReference type="AlphaFoldDB" id="A0A146K8T9"/>
<dbReference type="InterPro" id="IPR057260">
    <property type="entry name" value="Ribosomal_L19e_C"/>
</dbReference>
<dbReference type="GO" id="GO:0003723">
    <property type="term" value="F:RNA binding"/>
    <property type="evidence" value="ECO:0007669"/>
    <property type="project" value="InterPro"/>
</dbReference>
<dbReference type="GO" id="GO:0005524">
    <property type="term" value="F:ATP binding"/>
    <property type="evidence" value="ECO:0007669"/>
    <property type="project" value="UniProtKB-KW"/>
</dbReference>
<comment type="similarity">
    <text evidence="1">Belongs to the eukaryotic ribosomal protein eL19 family.</text>
</comment>
<reference evidence="7" key="1">
    <citation type="submission" date="2015-07" db="EMBL/GenBank/DDBJ databases">
        <title>Adaptation to a free-living lifestyle via gene acquisitions in the diplomonad Trepomonas sp. PC1.</title>
        <authorList>
            <person name="Xu F."/>
            <person name="Jerlstrom-Hultqvist J."/>
            <person name="Kolisko M."/>
            <person name="Simpson A.G.B."/>
            <person name="Roger A.J."/>
            <person name="Svard S.G."/>
            <person name="Andersson J.O."/>
        </authorList>
    </citation>
    <scope>NUCLEOTIDE SEQUENCE</scope>
    <source>
        <strain evidence="7">PC1</strain>
    </source>
</reference>
<dbReference type="InterPro" id="IPR043129">
    <property type="entry name" value="ATPase_NBD"/>
</dbReference>
<keyword evidence="2" id="KW-0547">Nucleotide-binding</keyword>
<evidence type="ECO:0000256" key="5">
    <source>
        <dbReference type="ARBA" id="ARBA00023274"/>
    </source>
</evidence>
<evidence type="ECO:0000256" key="2">
    <source>
        <dbReference type="ARBA" id="ARBA00022741"/>
    </source>
</evidence>
<dbReference type="InterPro" id="IPR039547">
    <property type="entry name" value="Ribosomal_eL19"/>
</dbReference>
<gene>
    <name evidence="7" type="ORF">TPC1_14566</name>
</gene>
<name>A0A146K8T9_9EUKA</name>
<protein>
    <submittedName>
        <fullName evidence="7">Hsp88-like protein</fullName>
    </submittedName>
</protein>
<evidence type="ECO:0000256" key="4">
    <source>
        <dbReference type="ARBA" id="ARBA00022980"/>
    </source>
</evidence>
<keyword evidence="4" id="KW-0689">Ribosomal protein</keyword>
<dbReference type="InterPro" id="IPR035970">
    <property type="entry name" value="60S_ribosomal_eL19_sf"/>
</dbReference>
<dbReference type="Gene3D" id="1.10.1200.240">
    <property type="match status" value="1"/>
</dbReference>
<evidence type="ECO:0000259" key="6">
    <source>
        <dbReference type="SMART" id="SM01416"/>
    </source>
</evidence>
<evidence type="ECO:0000313" key="7">
    <source>
        <dbReference type="EMBL" id="JAP93233.1"/>
    </source>
</evidence>
<organism evidence="7">
    <name type="scientific">Trepomonas sp. PC1</name>
    <dbReference type="NCBI Taxonomy" id="1076344"/>
    <lineage>
        <taxon>Eukaryota</taxon>
        <taxon>Metamonada</taxon>
        <taxon>Diplomonadida</taxon>
        <taxon>Hexamitidae</taxon>
        <taxon>Hexamitinae</taxon>
        <taxon>Trepomonas</taxon>
    </lineage>
</organism>
<dbReference type="Gene3D" id="3.30.420.40">
    <property type="match status" value="1"/>
</dbReference>
<dbReference type="SUPFAM" id="SSF48140">
    <property type="entry name" value="Ribosomal protein L19 (L19e)"/>
    <property type="match status" value="1"/>
</dbReference>
<dbReference type="InterPro" id="IPR000196">
    <property type="entry name" value="Ribosomal_eL19_dom"/>
</dbReference>
<dbReference type="InterPro" id="IPR015972">
    <property type="entry name" value="Ribosomal_eL19_dom1"/>
</dbReference>
<accession>A0A146K8T9</accession>
<dbReference type="SUPFAM" id="SSF53067">
    <property type="entry name" value="Actin-like ATPase domain"/>
    <property type="match status" value="1"/>
</dbReference>
<dbReference type="GO" id="GO:0003735">
    <property type="term" value="F:structural constituent of ribosome"/>
    <property type="evidence" value="ECO:0007669"/>
    <property type="project" value="InterPro"/>
</dbReference>
<proteinExistence type="inferred from homology"/>
<dbReference type="SMART" id="SM01416">
    <property type="entry name" value="Ribosomal_L19e"/>
    <property type="match status" value="1"/>
</dbReference>
<dbReference type="InterPro" id="IPR013126">
    <property type="entry name" value="Hsp_70_fam"/>
</dbReference>
<dbReference type="PANTHER" id="PTHR10722">
    <property type="entry name" value="60S RIBOSOMAL PROTEIN L19"/>
    <property type="match status" value="1"/>
</dbReference>
<feature type="domain" description="Large ribosomal subunit protein eL19" evidence="6">
    <location>
        <begin position="185"/>
        <end position="328"/>
    </location>
</feature>
<dbReference type="EMBL" id="GDID01003373">
    <property type="protein sequence ID" value="JAP93233.1"/>
    <property type="molecule type" value="Transcribed_RNA"/>
</dbReference>
<dbReference type="GO" id="GO:0006412">
    <property type="term" value="P:translation"/>
    <property type="evidence" value="ECO:0007669"/>
    <property type="project" value="InterPro"/>
</dbReference>
<dbReference type="InterPro" id="IPR057259">
    <property type="entry name" value="Ribosomal_L19e"/>
</dbReference>
<dbReference type="GO" id="GO:0022625">
    <property type="term" value="C:cytosolic large ribosomal subunit"/>
    <property type="evidence" value="ECO:0007669"/>
    <property type="project" value="InterPro"/>
</dbReference>
<evidence type="ECO:0000256" key="3">
    <source>
        <dbReference type="ARBA" id="ARBA00022840"/>
    </source>
</evidence>
<sequence length="364" mass="40859">MSLLAIDIGNCNIVATVPRGKGIDVVTSDTSNKQIPCCISYQNDRRFFTDQAAAQKISNRQGCFYYIPLILNEKFDSPAIKRAYEIGAQYPLKASPTDGRAVASVVFGDEQVILETDQMCAAMANKVKQFAEHMDNVTPKDVITTVPGHWNAEKRASMRAAIESTGLVSMGVVSQHMAEQNQRPNLTLQKRLAADILGCGKHRVAFVGDKDKLVAGAKTRTAIRKIISSKLIYKKSENSVSRSRVRIHTAAKRLGRHTGAGKRNGCRDARNPSKTIWVHRMRSQRKMLRKYRDEEKLNKTEYHELYFLVKGNQFKNKRVLLEQIINIREEAKRQKNIHDRAVEAKAAAEARKLAVKDAKVKAAK</sequence>
<dbReference type="GO" id="GO:0140662">
    <property type="term" value="F:ATP-dependent protein folding chaperone"/>
    <property type="evidence" value="ECO:0007669"/>
    <property type="project" value="InterPro"/>
</dbReference>
<dbReference type="Gene3D" id="1.10.1650.10">
    <property type="match status" value="1"/>
</dbReference>
<keyword evidence="5" id="KW-0687">Ribonucleoprotein</keyword>
<evidence type="ECO:0000256" key="1">
    <source>
        <dbReference type="ARBA" id="ARBA00011082"/>
    </source>
</evidence>